<accession>A0A0N8GKX1</accession>
<dbReference type="InterPro" id="IPR013429">
    <property type="entry name" value="Regulatory_FmdB_Zinc_ribbon"/>
</dbReference>
<dbReference type="Proteomes" id="UP000050417">
    <property type="component" value="Unassembled WGS sequence"/>
</dbReference>
<evidence type="ECO:0000256" key="1">
    <source>
        <dbReference type="SAM" id="MobiDB-lite"/>
    </source>
</evidence>
<dbReference type="EMBL" id="LGCL01000043">
    <property type="protein sequence ID" value="KPL70882.1"/>
    <property type="molecule type" value="Genomic_DNA"/>
</dbReference>
<dbReference type="RefSeq" id="WP_075064382.1">
    <property type="nucleotide sequence ID" value="NZ_LGCL01000043.1"/>
</dbReference>
<feature type="domain" description="Putative regulatory protein FmdB zinc ribbon" evidence="2">
    <location>
        <begin position="1"/>
        <end position="43"/>
    </location>
</feature>
<proteinExistence type="predicted"/>
<reference evidence="3 4" key="1">
    <citation type="submission" date="2015-07" db="EMBL/GenBank/DDBJ databases">
        <title>Genome sequence of Ornatilinea apprima DSM 23815.</title>
        <authorList>
            <person name="Hemp J."/>
            <person name="Ward L.M."/>
            <person name="Pace L.A."/>
            <person name="Fischer W.W."/>
        </authorList>
    </citation>
    <scope>NUCLEOTIDE SEQUENCE [LARGE SCALE GENOMIC DNA]</scope>
    <source>
        <strain evidence="3 4">P3M-1</strain>
    </source>
</reference>
<name>A0A0N8GKX1_9CHLR</name>
<protein>
    <recommendedName>
        <fullName evidence="2">Putative regulatory protein FmdB zinc ribbon domain-containing protein</fullName>
    </recommendedName>
</protein>
<evidence type="ECO:0000313" key="3">
    <source>
        <dbReference type="EMBL" id="KPL70882.1"/>
    </source>
</evidence>
<dbReference type="STRING" id="1134406.ADN00_17710"/>
<keyword evidence="4" id="KW-1185">Reference proteome</keyword>
<evidence type="ECO:0000313" key="4">
    <source>
        <dbReference type="Proteomes" id="UP000050417"/>
    </source>
</evidence>
<sequence>MPLYRYQCEECLYEFEKLVSYSDSDKLPQCPNCESNATHKQVTSFSSFGFYSPNSSSNSGSCGGSSSRFR</sequence>
<evidence type="ECO:0000259" key="2">
    <source>
        <dbReference type="SMART" id="SM00834"/>
    </source>
</evidence>
<gene>
    <name evidence="3" type="ORF">ADN00_17710</name>
</gene>
<organism evidence="3 4">
    <name type="scientific">Ornatilinea apprima</name>
    <dbReference type="NCBI Taxonomy" id="1134406"/>
    <lineage>
        <taxon>Bacteria</taxon>
        <taxon>Bacillati</taxon>
        <taxon>Chloroflexota</taxon>
        <taxon>Anaerolineae</taxon>
        <taxon>Anaerolineales</taxon>
        <taxon>Anaerolineaceae</taxon>
        <taxon>Ornatilinea</taxon>
    </lineage>
</organism>
<feature type="region of interest" description="Disordered" evidence="1">
    <location>
        <begin position="50"/>
        <end position="70"/>
    </location>
</feature>
<dbReference type="AlphaFoldDB" id="A0A0N8GKX1"/>
<dbReference type="OrthoDB" id="9813321at2"/>
<dbReference type="SMART" id="SM00834">
    <property type="entry name" value="CxxC_CXXC_SSSS"/>
    <property type="match status" value="1"/>
</dbReference>
<comment type="caution">
    <text evidence="3">The sequence shown here is derived from an EMBL/GenBank/DDBJ whole genome shotgun (WGS) entry which is preliminary data.</text>
</comment>
<dbReference type="NCBIfam" id="TIGR02605">
    <property type="entry name" value="CxxC_CxxC_SSSS"/>
    <property type="match status" value="1"/>
</dbReference>
<dbReference type="Pfam" id="PF09723">
    <property type="entry name" value="Zn_ribbon_8"/>
    <property type="match status" value="1"/>
</dbReference>